<sequence length="327" mass="36784">MILVTGGTGFLGSNLLRALVQAGKPVRALYRREIPSQLDDIKDRVEWVKGDITDIFSLEDALVGIQQVYHCAAVVSFQPGAKERLFKINIEGTANVVNMCLDAGVKKLVHVSSVAALGRAKENETITEKAEWVESSSNSQYAISKYLGEMEVWRGMIEGLPAAIVNPSIILGSHYWDEGPGQFFQNAWKEFPYYTTGINGFVDVMDVVRSMMLLMNSDVTGQRFILSADNWTYKDIFTTIAQQLDKKPPHISVKPWMAALVWRMEKVKQLFTGKKPLITRETARTAQLEVFYDNTKLPKFLPGFSYTPLEATISRIASDFKQFKARQ</sequence>
<dbReference type="RefSeq" id="WP_098192915.1">
    <property type="nucleotide sequence ID" value="NZ_CP023777.1"/>
</dbReference>
<dbReference type="Gene3D" id="3.40.50.720">
    <property type="entry name" value="NAD(P)-binding Rossmann-like Domain"/>
    <property type="match status" value="1"/>
</dbReference>
<reference evidence="2 3" key="1">
    <citation type="submission" date="2017-10" db="EMBL/GenBank/DDBJ databases">
        <title>Paenichitinophaga pekingensis gen. nov., sp. nov., isolated from activated sludge.</title>
        <authorList>
            <person name="Jin D."/>
            <person name="Kong X."/>
            <person name="Deng Y."/>
            <person name="Bai Z."/>
        </authorList>
    </citation>
    <scope>NUCLEOTIDE SEQUENCE [LARGE SCALE GENOMIC DNA]</scope>
    <source>
        <strain evidence="2 3">13</strain>
    </source>
</reference>
<organism evidence="2 3">
    <name type="scientific">Chitinophaga caeni</name>
    <dbReference type="NCBI Taxonomy" id="2029983"/>
    <lineage>
        <taxon>Bacteria</taxon>
        <taxon>Pseudomonadati</taxon>
        <taxon>Bacteroidota</taxon>
        <taxon>Chitinophagia</taxon>
        <taxon>Chitinophagales</taxon>
        <taxon>Chitinophagaceae</taxon>
        <taxon>Chitinophaga</taxon>
    </lineage>
</organism>
<dbReference type="Proteomes" id="UP000220133">
    <property type="component" value="Chromosome"/>
</dbReference>
<dbReference type="PANTHER" id="PTHR48079">
    <property type="entry name" value="PROTEIN YEEZ"/>
    <property type="match status" value="1"/>
</dbReference>
<evidence type="ECO:0000259" key="1">
    <source>
        <dbReference type="Pfam" id="PF01370"/>
    </source>
</evidence>
<dbReference type="InterPro" id="IPR051783">
    <property type="entry name" value="NAD(P)-dependent_oxidoreduct"/>
</dbReference>
<dbReference type="EMBL" id="CP023777">
    <property type="protein sequence ID" value="ATL46527.1"/>
    <property type="molecule type" value="Genomic_DNA"/>
</dbReference>
<dbReference type="Pfam" id="PF01370">
    <property type="entry name" value="Epimerase"/>
    <property type="match status" value="1"/>
</dbReference>
<dbReference type="PANTHER" id="PTHR48079:SF6">
    <property type="entry name" value="NAD(P)-BINDING DOMAIN-CONTAINING PROTEIN-RELATED"/>
    <property type="match status" value="1"/>
</dbReference>
<proteinExistence type="predicted"/>
<feature type="domain" description="NAD-dependent epimerase/dehydratase" evidence="1">
    <location>
        <begin position="2"/>
        <end position="218"/>
    </location>
</feature>
<keyword evidence="3" id="KW-1185">Reference proteome</keyword>
<dbReference type="KEGG" id="cbae:COR50_04680"/>
<gene>
    <name evidence="2" type="ORF">COR50_04680</name>
</gene>
<dbReference type="SUPFAM" id="SSF51735">
    <property type="entry name" value="NAD(P)-binding Rossmann-fold domains"/>
    <property type="match status" value="1"/>
</dbReference>
<evidence type="ECO:0000313" key="3">
    <source>
        <dbReference type="Proteomes" id="UP000220133"/>
    </source>
</evidence>
<dbReference type="OrthoDB" id="596910at2"/>
<dbReference type="InterPro" id="IPR001509">
    <property type="entry name" value="Epimerase_deHydtase"/>
</dbReference>
<protein>
    <submittedName>
        <fullName evidence="2">3-beta hydroxysteroid dehydrogenase</fullName>
    </submittedName>
</protein>
<dbReference type="AlphaFoldDB" id="A0A291QRF8"/>
<name>A0A291QRF8_9BACT</name>
<dbReference type="GO" id="GO:0005737">
    <property type="term" value="C:cytoplasm"/>
    <property type="evidence" value="ECO:0007669"/>
    <property type="project" value="TreeGrafter"/>
</dbReference>
<evidence type="ECO:0000313" key="2">
    <source>
        <dbReference type="EMBL" id="ATL46527.1"/>
    </source>
</evidence>
<accession>A0A291QRF8</accession>
<dbReference type="InterPro" id="IPR036291">
    <property type="entry name" value="NAD(P)-bd_dom_sf"/>
</dbReference>
<dbReference type="GO" id="GO:0004029">
    <property type="term" value="F:aldehyde dehydrogenase (NAD+) activity"/>
    <property type="evidence" value="ECO:0007669"/>
    <property type="project" value="TreeGrafter"/>
</dbReference>